<accession>A0ABS5KQ67</accession>
<sequence>MQVGELVEPSRGSRRLCAVLAGGPLGLLTEVCRPSGGGGSLGFGRLYIGPTPDGEAAVAPVGVDEVRIVHDLVAVVRRGLGAGGFGARAGERPEGPALLAFNVGIVRVTGDGFGGAGLARTWALVGHPAVRRRLDRLAADRPAGVAPLAVVVATPLYADLCDEGLDGRDWREIRAAGAWMNWGTR</sequence>
<reference evidence="1 2" key="1">
    <citation type="submission" date="2020-02" db="EMBL/GenBank/DDBJ databases">
        <title>Acidophilic actinobacteria isolated from forest soil.</title>
        <authorList>
            <person name="Golinska P."/>
        </authorList>
    </citation>
    <scope>NUCLEOTIDE SEQUENCE [LARGE SCALE GENOMIC DNA]</scope>
    <source>
        <strain evidence="1 2">NL8</strain>
    </source>
</reference>
<protein>
    <submittedName>
        <fullName evidence="1">Uncharacterized protein</fullName>
    </submittedName>
</protein>
<dbReference type="Proteomes" id="UP000730482">
    <property type="component" value="Unassembled WGS sequence"/>
</dbReference>
<name>A0ABS5KQ67_9ACTN</name>
<dbReference type="EMBL" id="JAAFYZ010000042">
    <property type="protein sequence ID" value="MBS2548139.1"/>
    <property type="molecule type" value="Genomic_DNA"/>
</dbReference>
<organism evidence="1 2">
    <name type="scientific">Catenulispora pinistramenti</name>
    <dbReference type="NCBI Taxonomy" id="2705254"/>
    <lineage>
        <taxon>Bacteria</taxon>
        <taxon>Bacillati</taxon>
        <taxon>Actinomycetota</taxon>
        <taxon>Actinomycetes</taxon>
        <taxon>Catenulisporales</taxon>
        <taxon>Catenulisporaceae</taxon>
        <taxon>Catenulispora</taxon>
    </lineage>
</organism>
<gene>
    <name evidence="1" type="ORF">KGQ19_14825</name>
</gene>
<comment type="caution">
    <text evidence="1">The sequence shown here is derived from an EMBL/GenBank/DDBJ whole genome shotgun (WGS) entry which is preliminary data.</text>
</comment>
<keyword evidence="2" id="KW-1185">Reference proteome</keyword>
<evidence type="ECO:0000313" key="1">
    <source>
        <dbReference type="EMBL" id="MBS2548139.1"/>
    </source>
</evidence>
<proteinExistence type="predicted"/>
<evidence type="ECO:0000313" key="2">
    <source>
        <dbReference type="Proteomes" id="UP000730482"/>
    </source>
</evidence>
<dbReference type="RefSeq" id="WP_212009714.1">
    <property type="nucleotide sequence ID" value="NZ_JAAFYZ010000042.1"/>
</dbReference>